<gene>
    <name evidence="1" type="ORF">NFRAN_2764</name>
</gene>
<name>A0A484IE51_9ARCH</name>
<dbReference type="Proteomes" id="UP000294299">
    <property type="component" value="Chromosome NFRAN"/>
</dbReference>
<evidence type="ECO:0000313" key="1">
    <source>
        <dbReference type="EMBL" id="VFJ15087.1"/>
    </source>
</evidence>
<dbReference type="KEGG" id="nfn:NFRAN_2764"/>
<proteinExistence type="predicted"/>
<dbReference type="OrthoDB" id="6395at2157"/>
<dbReference type="EMBL" id="LR216287">
    <property type="protein sequence ID" value="VFJ15087.1"/>
    <property type="molecule type" value="Genomic_DNA"/>
</dbReference>
<organism evidence="1 2">
    <name type="scientific">Candidatus Nitrosocosmicus franklandianus</name>
    <dbReference type="NCBI Taxonomy" id="1798806"/>
    <lineage>
        <taxon>Archaea</taxon>
        <taxon>Nitrososphaerota</taxon>
        <taxon>Nitrososphaeria</taxon>
        <taxon>Nitrososphaerales</taxon>
        <taxon>Nitrososphaeraceae</taxon>
        <taxon>Candidatus Nitrosocosmicus</taxon>
    </lineage>
</organism>
<keyword evidence="2" id="KW-1185">Reference proteome</keyword>
<dbReference type="AlphaFoldDB" id="A0A484IE51"/>
<protein>
    <submittedName>
        <fullName evidence="1">Uncharacterized protein</fullName>
    </submittedName>
</protein>
<dbReference type="GeneID" id="39421907"/>
<reference evidence="1 2" key="1">
    <citation type="submission" date="2019-02" db="EMBL/GenBank/DDBJ databases">
        <authorList>
            <person name="Lehtovirta-Morley E L."/>
        </authorList>
    </citation>
    <scope>NUCLEOTIDE SEQUENCE [LARGE SCALE GENOMIC DNA]</scope>
    <source>
        <strain evidence="1">NFRAN1</strain>
    </source>
</reference>
<sequence length="138" mass="16517">MISSLVMLDNEAESDDQPLVEYWVIAFIKPRRDKRYFTYRQFLAKGYYEAFDIVMTFAEKTSNEILWFKEKRNCGKEFQGKVIPNLESICTFCNKEFNYNEPIKCNFKGRSSTMCSSEFCSLKCKEEHFYFKHVRQGR</sequence>
<dbReference type="RefSeq" id="WP_145988082.1">
    <property type="nucleotide sequence ID" value="NZ_LR216287.1"/>
</dbReference>
<accession>A0A484IE51</accession>
<evidence type="ECO:0000313" key="2">
    <source>
        <dbReference type="Proteomes" id="UP000294299"/>
    </source>
</evidence>